<evidence type="ECO:0000313" key="3">
    <source>
        <dbReference type="Proteomes" id="UP000075809"/>
    </source>
</evidence>
<dbReference type="EMBL" id="KQ983089">
    <property type="protein sequence ID" value="KYQ47535.1"/>
    <property type="molecule type" value="Genomic_DNA"/>
</dbReference>
<feature type="compositionally biased region" description="Basic residues" evidence="1">
    <location>
        <begin position="87"/>
        <end position="125"/>
    </location>
</feature>
<organism evidence="2 3">
    <name type="scientific">Mycetomoellerius zeteki</name>
    <dbReference type="NCBI Taxonomy" id="64791"/>
    <lineage>
        <taxon>Eukaryota</taxon>
        <taxon>Metazoa</taxon>
        <taxon>Ecdysozoa</taxon>
        <taxon>Arthropoda</taxon>
        <taxon>Hexapoda</taxon>
        <taxon>Insecta</taxon>
        <taxon>Pterygota</taxon>
        <taxon>Neoptera</taxon>
        <taxon>Endopterygota</taxon>
        <taxon>Hymenoptera</taxon>
        <taxon>Apocrita</taxon>
        <taxon>Aculeata</taxon>
        <taxon>Formicoidea</taxon>
        <taxon>Formicidae</taxon>
        <taxon>Myrmicinae</taxon>
        <taxon>Mycetomoellerius</taxon>
    </lineage>
</organism>
<keyword evidence="3" id="KW-1185">Reference proteome</keyword>
<gene>
    <name evidence="2" type="ORF">ALC60_13290</name>
</gene>
<feature type="compositionally biased region" description="Basic and acidic residues" evidence="1">
    <location>
        <begin position="20"/>
        <end position="45"/>
    </location>
</feature>
<dbReference type="Proteomes" id="UP000075809">
    <property type="component" value="Unassembled WGS sequence"/>
</dbReference>
<sequence length="140" mass="16709">ASSQVFEFSYPVRLHIADIAPRRAREGKGARVGEGNGKGRREDRGWRRRRRGKGEGECWQSMLLIRKARPLLWDQPSSRVHAESSRGVKRKERKHARRGRRRRRWRMRKRRERVAARGRAKRRRERGGCSWLDQPAARRH</sequence>
<name>A0A151WIH3_9HYME</name>
<proteinExistence type="predicted"/>
<feature type="region of interest" description="Disordered" evidence="1">
    <location>
        <begin position="20"/>
        <end position="55"/>
    </location>
</feature>
<dbReference type="AlphaFoldDB" id="A0A151WIH3"/>
<evidence type="ECO:0000313" key="2">
    <source>
        <dbReference type="EMBL" id="KYQ47535.1"/>
    </source>
</evidence>
<protein>
    <submittedName>
        <fullName evidence="2">Uncharacterized protein</fullName>
    </submittedName>
</protein>
<feature type="region of interest" description="Disordered" evidence="1">
    <location>
        <begin position="75"/>
        <end position="140"/>
    </location>
</feature>
<accession>A0A151WIH3</accession>
<feature type="non-terminal residue" evidence="2">
    <location>
        <position position="1"/>
    </location>
</feature>
<evidence type="ECO:0000256" key="1">
    <source>
        <dbReference type="SAM" id="MobiDB-lite"/>
    </source>
</evidence>
<reference evidence="2 3" key="1">
    <citation type="submission" date="2015-09" db="EMBL/GenBank/DDBJ databases">
        <title>Trachymyrmex zeteki WGS genome.</title>
        <authorList>
            <person name="Nygaard S."/>
            <person name="Hu H."/>
            <person name="Boomsma J."/>
            <person name="Zhang G."/>
        </authorList>
    </citation>
    <scope>NUCLEOTIDE SEQUENCE [LARGE SCALE GENOMIC DNA]</scope>
    <source>
        <strain evidence="2">Tzet28-1</strain>
        <tissue evidence="2">Whole body</tissue>
    </source>
</reference>